<proteinExistence type="predicted"/>
<feature type="compositionally biased region" description="Basic and acidic residues" evidence="1">
    <location>
        <begin position="33"/>
        <end position="44"/>
    </location>
</feature>
<comment type="caution">
    <text evidence="2">The sequence shown here is derived from an EMBL/GenBank/DDBJ whole genome shotgun (WGS) entry which is preliminary data.</text>
</comment>
<dbReference type="Proteomes" id="UP001372338">
    <property type="component" value="Unassembled WGS sequence"/>
</dbReference>
<evidence type="ECO:0000313" key="2">
    <source>
        <dbReference type="EMBL" id="KAK7275488.1"/>
    </source>
</evidence>
<accession>A0AAN9FMS5</accession>
<evidence type="ECO:0000256" key="1">
    <source>
        <dbReference type="SAM" id="MobiDB-lite"/>
    </source>
</evidence>
<feature type="region of interest" description="Disordered" evidence="1">
    <location>
        <begin position="31"/>
        <end position="137"/>
    </location>
</feature>
<sequence>MMKKSSPEHPKYEASHYDDYGFDLQQDFSQFLKEAKQHGKEAKQKSSSSVYPEESRKGGSDKEKKGKKSWKSSLISWWKIDKKTKHREEHNNNNNKSCETKVISGKRQGGHHVSGPIYNCSSNGGDVKQWRPKSGPMTSLFKATKREESEIPYVSLNQQNNNSRAVHNYGPLYVVT</sequence>
<feature type="compositionally biased region" description="Basic and acidic residues" evidence="1">
    <location>
        <begin position="53"/>
        <end position="64"/>
    </location>
</feature>
<dbReference type="AlphaFoldDB" id="A0AAN9FMS5"/>
<dbReference type="PANTHER" id="PTHR35488">
    <property type="entry name" value="OS05G0358900 PROTEIN-RELATED"/>
    <property type="match status" value="1"/>
</dbReference>
<dbReference type="EMBL" id="JAYWIO010000003">
    <property type="protein sequence ID" value="KAK7275488.1"/>
    <property type="molecule type" value="Genomic_DNA"/>
</dbReference>
<keyword evidence="3" id="KW-1185">Reference proteome</keyword>
<dbReference type="PANTHER" id="PTHR35488:SF4">
    <property type="entry name" value="DUF4005 DOMAIN-CONTAINING PROTEIN"/>
    <property type="match status" value="1"/>
</dbReference>
<protein>
    <submittedName>
        <fullName evidence="2">Uncharacterized protein</fullName>
    </submittedName>
</protein>
<name>A0AAN9FMS5_CROPI</name>
<reference evidence="2 3" key="1">
    <citation type="submission" date="2024-01" db="EMBL/GenBank/DDBJ databases">
        <title>The genomes of 5 underutilized Papilionoideae crops provide insights into root nodulation and disease resistanc.</title>
        <authorList>
            <person name="Yuan L."/>
        </authorList>
    </citation>
    <scope>NUCLEOTIDE SEQUENCE [LARGE SCALE GENOMIC DNA]</scope>
    <source>
        <strain evidence="2">ZHUSHIDOU_FW_LH</strain>
        <tissue evidence="2">Leaf</tissue>
    </source>
</reference>
<organism evidence="2 3">
    <name type="scientific">Crotalaria pallida</name>
    <name type="common">Smooth rattlebox</name>
    <name type="synonym">Crotalaria striata</name>
    <dbReference type="NCBI Taxonomy" id="3830"/>
    <lineage>
        <taxon>Eukaryota</taxon>
        <taxon>Viridiplantae</taxon>
        <taxon>Streptophyta</taxon>
        <taxon>Embryophyta</taxon>
        <taxon>Tracheophyta</taxon>
        <taxon>Spermatophyta</taxon>
        <taxon>Magnoliopsida</taxon>
        <taxon>eudicotyledons</taxon>
        <taxon>Gunneridae</taxon>
        <taxon>Pentapetalae</taxon>
        <taxon>rosids</taxon>
        <taxon>fabids</taxon>
        <taxon>Fabales</taxon>
        <taxon>Fabaceae</taxon>
        <taxon>Papilionoideae</taxon>
        <taxon>50 kb inversion clade</taxon>
        <taxon>genistoids sensu lato</taxon>
        <taxon>core genistoids</taxon>
        <taxon>Crotalarieae</taxon>
        <taxon>Crotalaria</taxon>
    </lineage>
</organism>
<gene>
    <name evidence="2" type="ORF">RIF29_16607</name>
</gene>
<evidence type="ECO:0000313" key="3">
    <source>
        <dbReference type="Proteomes" id="UP001372338"/>
    </source>
</evidence>